<sequence length="230" mass="24729">MDMDMDFYSHYQQNHRDKRADAPTGSNVESYSWRMAKAVRHRQAPAPPLVKTPTATPPPPVSPPKATPPPLVKPPKTTPTPVSPPKSTPPPPVSPPQSTQPPPVSPPKATPPPPVNPPKSTPPPPVSPPKTTPPSPVSPPKTTPPPPVSPPKTTPPKVSPPLPPVRTKKDCLPLCGERCKLHSRKNLCVRACVTCCDRCKCVPPGTYGNRELCGKCYTDMTTRNNKPKCP</sequence>
<gene>
    <name evidence="1" type="ORF">Pint_19522</name>
</gene>
<dbReference type="Proteomes" id="UP001163603">
    <property type="component" value="Chromosome 4"/>
</dbReference>
<keyword evidence="2" id="KW-1185">Reference proteome</keyword>
<proteinExistence type="predicted"/>
<protein>
    <submittedName>
        <fullName evidence="1">Uncharacterized protein</fullName>
    </submittedName>
</protein>
<evidence type="ECO:0000313" key="2">
    <source>
        <dbReference type="Proteomes" id="UP001163603"/>
    </source>
</evidence>
<dbReference type="EMBL" id="CM047739">
    <property type="protein sequence ID" value="KAJ0044043.1"/>
    <property type="molecule type" value="Genomic_DNA"/>
</dbReference>
<accession>A0ACC0Z227</accession>
<reference evidence="2" key="1">
    <citation type="journal article" date="2023" name="G3 (Bethesda)">
        <title>Genome assembly and association tests identify interacting loci associated with vigor, precocity, and sex in interspecific pistachio rootstocks.</title>
        <authorList>
            <person name="Palmer W."/>
            <person name="Jacygrad E."/>
            <person name="Sagayaradj S."/>
            <person name="Cavanaugh K."/>
            <person name="Han R."/>
            <person name="Bertier L."/>
            <person name="Beede B."/>
            <person name="Kafkas S."/>
            <person name="Golino D."/>
            <person name="Preece J."/>
            <person name="Michelmore R."/>
        </authorList>
    </citation>
    <scope>NUCLEOTIDE SEQUENCE [LARGE SCALE GENOMIC DNA]</scope>
</reference>
<evidence type="ECO:0000313" key="1">
    <source>
        <dbReference type="EMBL" id="KAJ0044043.1"/>
    </source>
</evidence>
<comment type="caution">
    <text evidence="1">The sequence shown here is derived from an EMBL/GenBank/DDBJ whole genome shotgun (WGS) entry which is preliminary data.</text>
</comment>
<organism evidence="1 2">
    <name type="scientific">Pistacia integerrima</name>
    <dbReference type="NCBI Taxonomy" id="434235"/>
    <lineage>
        <taxon>Eukaryota</taxon>
        <taxon>Viridiplantae</taxon>
        <taxon>Streptophyta</taxon>
        <taxon>Embryophyta</taxon>
        <taxon>Tracheophyta</taxon>
        <taxon>Spermatophyta</taxon>
        <taxon>Magnoliopsida</taxon>
        <taxon>eudicotyledons</taxon>
        <taxon>Gunneridae</taxon>
        <taxon>Pentapetalae</taxon>
        <taxon>rosids</taxon>
        <taxon>malvids</taxon>
        <taxon>Sapindales</taxon>
        <taxon>Anacardiaceae</taxon>
        <taxon>Pistacia</taxon>
    </lineage>
</organism>
<name>A0ACC0Z227_9ROSI</name>